<dbReference type="InterPro" id="IPR027417">
    <property type="entry name" value="P-loop_NTPase"/>
</dbReference>
<dbReference type="OrthoDB" id="2135133at2759"/>
<dbReference type="KEGG" id="lak:106169119"/>
<reference evidence="6" key="1">
    <citation type="submission" date="2025-08" db="UniProtKB">
        <authorList>
            <consortium name="RefSeq"/>
        </authorList>
    </citation>
    <scope>IDENTIFICATION</scope>
    <source>
        <tissue evidence="6">Gonads</tissue>
    </source>
</reference>
<evidence type="ECO:0000256" key="3">
    <source>
        <dbReference type="PROSITE-ProRule" id="PRU01052"/>
    </source>
</evidence>
<dbReference type="GO" id="GO:0005525">
    <property type="term" value="F:GTP binding"/>
    <property type="evidence" value="ECO:0007669"/>
    <property type="project" value="UniProtKB-KW"/>
</dbReference>
<dbReference type="Pfam" id="PF02263">
    <property type="entry name" value="GBP"/>
    <property type="match status" value="1"/>
</dbReference>
<organism evidence="5 6">
    <name type="scientific">Lingula anatina</name>
    <name type="common">Brachiopod</name>
    <name type="synonym">Lingula unguis</name>
    <dbReference type="NCBI Taxonomy" id="7574"/>
    <lineage>
        <taxon>Eukaryota</taxon>
        <taxon>Metazoa</taxon>
        <taxon>Spiralia</taxon>
        <taxon>Lophotrochozoa</taxon>
        <taxon>Brachiopoda</taxon>
        <taxon>Linguliformea</taxon>
        <taxon>Lingulata</taxon>
        <taxon>Lingulida</taxon>
        <taxon>Linguloidea</taxon>
        <taxon>Lingulidae</taxon>
        <taxon>Lingula</taxon>
    </lineage>
</organism>
<keyword evidence="5" id="KW-1185">Reference proteome</keyword>
<evidence type="ECO:0000313" key="6">
    <source>
        <dbReference type="RefSeq" id="XP_013403934.1"/>
    </source>
</evidence>
<dbReference type="GO" id="GO:0003924">
    <property type="term" value="F:GTPase activity"/>
    <property type="evidence" value="ECO:0007669"/>
    <property type="project" value="InterPro"/>
</dbReference>
<comment type="similarity">
    <text evidence="3">Belongs to the TRAFAC class dynamin-like GTPase superfamily. GB1/RHD3 GTPase family.</text>
</comment>
<sequence>MAADDESLTAPHRRLGYEILPISQKDLATTQTSVPLILPNDFQYDSTSGKLVKQAGVKRTHLVVVDEALELLQDITDPVSVLGICGPSRSGKSYVLSRMAGAHDAFELGNKMNCQTLGIWMGTKVLRNREKGFTTILIDSEGTDASDAAHVGILVITVLLTTQLIYNTKNVPKKKDLEELKALIHVTGKILAKENEEVADDMGEHRRMFPNFMWLLRDVYLKCVHPDTGEEMSATDYVKTVVFRNDSQETSQERIGRVISLAFRYVEAFTLPAPGLGEVLIHPV</sequence>
<feature type="domain" description="GB1/RHD3-type G" evidence="4">
    <location>
        <begin position="76"/>
        <end position="229"/>
    </location>
</feature>
<dbReference type="Gene3D" id="3.40.50.300">
    <property type="entry name" value="P-loop containing nucleotide triphosphate hydrolases"/>
    <property type="match status" value="1"/>
</dbReference>
<dbReference type="InterPro" id="IPR015894">
    <property type="entry name" value="Guanylate-bd_N"/>
</dbReference>
<keyword evidence="1" id="KW-0547">Nucleotide-binding</keyword>
<dbReference type="InParanoid" id="A0A1S3J264"/>
<dbReference type="GeneID" id="106169119"/>
<dbReference type="AlphaFoldDB" id="A0A1S3J264"/>
<evidence type="ECO:0000256" key="2">
    <source>
        <dbReference type="ARBA" id="ARBA00023134"/>
    </source>
</evidence>
<proteinExistence type="inferred from homology"/>
<evidence type="ECO:0000259" key="4">
    <source>
        <dbReference type="PROSITE" id="PS51715"/>
    </source>
</evidence>
<dbReference type="SUPFAM" id="SSF52540">
    <property type="entry name" value="P-loop containing nucleoside triphosphate hydrolases"/>
    <property type="match status" value="1"/>
</dbReference>
<name>A0A1S3J264_LINAN</name>
<evidence type="ECO:0000256" key="1">
    <source>
        <dbReference type="ARBA" id="ARBA00022741"/>
    </source>
</evidence>
<dbReference type="InterPro" id="IPR030386">
    <property type="entry name" value="G_GB1_RHD3_dom"/>
</dbReference>
<gene>
    <name evidence="6" type="primary">LOC106169119</name>
</gene>
<dbReference type="Proteomes" id="UP000085678">
    <property type="component" value="Unplaced"/>
</dbReference>
<accession>A0A1S3J264</accession>
<dbReference type="PROSITE" id="PS51715">
    <property type="entry name" value="G_GB1_RHD3"/>
    <property type="match status" value="1"/>
</dbReference>
<keyword evidence="2" id="KW-0342">GTP-binding</keyword>
<dbReference type="RefSeq" id="XP_013403934.1">
    <property type="nucleotide sequence ID" value="XM_013548480.1"/>
</dbReference>
<dbReference type="PANTHER" id="PTHR10751">
    <property type="entry name" value="GUANYLATE BINDING PROTEIN"/>
    <property type="match status" value="1"/>
</dbReference>
<evidence type="ECO:0000313" key="5">
    <source>
        <dbReference type="Proteomes" id="UP000085678"/>
    </source>
</evidence>
<protein>
    <submittedName>
        <fullName evidence="6">Guanylate-binding protein 7-like</fullName>
    </submittedName>
</protein>